<gene>
    <name evidence="2" type="ORF">AWC38_SpisGene13067</name>
</gene>
<proteinExistence type="predicted"/>
<evidence type="ECO:0008006" key="4">
    <source>
        <dbReference type="Google" id="ProtNLM"/>
    </source>
</evidence>
<reference evidence="3" key="1">
    <citation type="journal article" date="2017" name="bioRxiv">
        <title>Comparative analysis of the genomes of Stylophora pistillata and Acropora digitifera provides evidence for extensive differences between species of corals.</title>
        <authorList>
            <person name="Voolstra C.R."/>
            <person name="Li Y."/>
            <person name="Liew Y.J."/>
            <person name="Baumgarten S."/>
            <person name="Zoccola D."/>
            <person name="Flot J.-F."/>
            <person name="Tambutte S."/>
            <person name="Allemand D."/>
            <person name="Aranda M."/>
        </authorList>
    </citation>
    <scope>NUCLEOTIDE SEQUENCE [LARGE SCALE GENOMIC DNA]</scope>
</reference>
<keyword evidence="3" id="KW-1185">Reference proteome</keyword>
<comment type="caution">
    <text evidence="2">The sequence shown here is derived from an EMBL/GenBank/DDBJ whole genome shotgun (WGS) entry which is preliminary data.</text>
</comment>
<evidence type="ECO:0000313" key="3">
    <source>
        <dbReference type="Proteomes" id="UP000225706"/>
    </source>
</evidence>
<evidence type="ECO:0000256" key="1">
    <source>
        <dbReference type="SAM" id="MobiDB-lite"/>
    </source>
</evidence>
<organism evidence="2 3">
    <name type="scientific">Stylophora pistillata</name>
    <name type="common">Smooth cauliflower coral</name>
    <dbReference type="NCBI Taxonomy" id="50429"/>
    <lineage>
        <taxon>Eukaryota</taxon>
        <taxon>Metazoa</taxon>
        <taxon>Cnidaria</taxon>
        <taxon>Anthozoa</taxon>
        <taxon>Hexacorallia</taxon>
        <taxon>Scleractinia</taxon>
        <taxon>Astrocoeniina</taxon>
        <taxon>Pocilloporidae</taxon>
        <taxon>Stylophora</taxon>
    </lineage>
</organism>
<feature type="region of interest" description="Disordered" evidence="1">
    <location>
        <begin position="1"/>
        <end position="25"/>
    </location>
</feature>
<dbReference type="Proteomes" id="UP000225706">
    <property type="component" value="Unassembled WGS sequence"/>
</dbReference>
<feature type="region of interest" description="Disordered" evidence="1">
    <location>
        <begin position="77"/>
        <end position="96"/>
    </location>
</feature>
<evidence type="ECO:0000313" key="2">
    <source>
        <dbReference type="EMBL" id="PFX22435.1"/>
    </source>
</evidence>
<name>A0A2B4S1S0_STYPI</name>
<protein>
    <recommendedName>
        <fullName evidence="4">THAP-type domain-containing protein</fullName>
    </recommendedName>
</protein>
<accession>A0A2B4S1S0</accession>
<dbReference type="EMBL" id="LSMT01000240">
    <property type="protein sequence ID" value="PFX22435.1"/>
    <property type="molecule type" value="Genomic_DNA"/>
</dbReference>
<dbReference type="OrthoDB" id="5981051at2759"/>
<sequence length="317" mass="36229">MPGTHQVRRREQQVQRKAQKVQREAQQVQRKALQVQIWRPWRQDRNPSRNSRVCSCHFRAGLKANGPEIFKRNSDKLFPNTETRTPKISNKKKKSKLDDQDDLVVVSEFVEKFSESIDDSSLQNGAANEPSAQEVLATNAENLILKSEMEKLREDLCTLRRREHYQREKYSVLTLKDDVICMETGLPYKQIFSVVKLSEATASAIVLSLWVNGHFISRRPFFPVRPSGEAPNIPSICSHRPVSYTESSDSRIQNDSRKPDKLYPIISLLPGGKDILVKGSRYSGNGVFHGNNQHRTPKTSAHQLQEGHQLMTTELKS</sequence>
<dbReference type="AlphaFoldDB" id="A0A2B4S1S0"/>